<accession>A0A2A6B837</accession>
<keyword evidence="2" id="KW-1185">Reference proteome</keyword>
<evidence type="ECO:0000313" key="2">
    <source>
        <dbReference type="Proteomes" id="UP000005239"/>
    </source>
</evidence>
<dbReference type="Proteomes" id="UP000005239">
    <property type="component" value="Unassembled WGS sequence"/>
</dbReference>
<reference evidence="1" key="2">
    <citation type="submission" date="2022-06" db="UniProtKB">
        <authorList>
            <consortium name="EnsemblMetazoa"/>
        </authorList>
    </citation>
    <scope>IDENTIFICATION</scope>
    <source>
        <strain evidence="1">PS312</strain>
    </source>
</reference>
<organism evidence="1 2">
    <name type="scientific">Pristionchus pacificus</name>
    <name type="common">Parasitic nematode worm</name>
    <dbReference type="NCBI Taxonomy" id="54126"/>
    <lineage>
        <taxon>Eukaryota</taxon>
        <taxon>Metazoa</taxon>
        <taxon>Ecdysozoa</taxon>
        <taxon>Nematoda</taxon>
        <taxon>Chromadorea</taxon>
        <taxon>Rhabditida</taxon>
        <taxon>Rhabditina</taxon>
        <taxon>Diplogasteromorpha</taxon>
        <taxon>Diplogasteroidea</taxon>
        <taxon>Neodiplogasteridae</taxon>
        <taxon>Pristionchus</taxon>
    </lineage>
</organism>
<sequence>MIDLAVGLVAHIGLYQILNRITDWYGIIKNTRNTVSMIMSASISWTITDLLFFDNARFEYQNLYIATYAPVIPDGGWRNNVEVGWKNQPINKNVAMLSTESCFPSIDDGGNTPFNGPSKLQFNPLKAAISNRSKGQISSRDIQATYGKVRVLVVVEDDFVALRRSDHEVSRILDILGHYALD</sequence>
<gene>
    <name evidence="1" type="primary">WBGene00282241</name>
</gene>
<evidence type="ECO:0000313" key="1">
    <source>
        <dbReference type="EnsemblMetazoa" id="PPA43872.1"/>
    </source>
</evidence>
<accession>A0A8R1V142</accession>
<name>A0A2A6B837_PRIPA</name>
<reference evidence="2" key="1">
    <citation type="journal article" date="2008" name="Nat. Genet.">
        <title>The Pristionchus pacificus genome provides a unique perspective on nematode lifestyle and parasitism.</title>
        <authorList>
            <person name="Dieterich C."/>
            <person name="Clifton S.W."/>
            <person name="Schuster L.N."/>
            <person name="Chinwalla A."/>
            <person name="Delehaunty K."/>
            <person name="Dinkelacker I."/>
            <person name="Fulton L."/>
            <person name="Fulton R."/>
            <person name="Godfrey J."/>
            <person name="Minx P."/>
            <person name="Mitreva M."/>
            <person name="Roeseler W."/>
            <person name="Tian H."/>
            <person name="Witte H."/>
            <person name="Yang S.P."/>
            <person name="Wilson R.K."/>
            <person name="Sommer R.J."/>
        </authorList>
    </citation>
    <scope>NUCLEOTIDE SEQUENCE [LARGE SCALE GENOMIC DNA]</scope>
    <source>
        <strain evidence="2">PS312</strain>
    </source>
</reference>
<dbReference type="AlphaFoldDB" id="A0A2A6B837"/>
<protein>
    <submittedName>
        <fullName evidence="1">Uncharacterized protein</fullName>
    </submittedName>
</protein>
<dbReference type="EnsemblMetazoa" id="PPA43872.1">
    <property type="protein sequence ID" value="PPA43872.1"/>
    <property type="gene ID" value="WBGene00282241"/>
</dbReference>
<proteinExistence type="predicted"/>